<evidence type="ECO:0000313" key="3">
    <source>
        <dbReference type="Proteomes" id="UP000183805"/>
    </source>
</evidence>
<comment type="caution">
    <text evidence="2">The sequence shown here is derived from an EMBL/GenBank/DDBJ whole genome shotgun (WGS) entry which is preliminary data.</text>
</comment>
<reference evidence="2 3" key="1">
    <citation type="submission" date="2016-10" db="EMBL/GenBank/DDBJ databases">
        <authorList>
            <person name="Varghese N."/>
            <person name="Submissions S."/>
        </authorList>
    </citation>
    <scope>NUCLEOTIDE SEQUENCE [LARGE SCALE GENOMIC DNA]</scope>
    <source>
        <strain evidence="2 3">CGMCC 1.8499</strain>
    </source>
</reference>
<accession>A0ABY1GX77</accession>
<feature type="transmembrane region" description="Helical" evidence="1">
    <location>
        <begin position="20"/>
        <end position="41"/>
    </location>
</feature>
<sequence length="51" mass="5509">MRGLSVETVSSIDPVLAKVIGLAVLCWFSGFGAGKVFHFVAEIFKKASRTH</sequence>
<evidence type="ECO:0000313" key="2">
    <source>
        <dbReference type="EMBL" id="SFU03195.1"/>
    </source>
</evidence>
<gene>
    <name evidence="2" type="ORF">SAMN04487854_1376</name>
</gene>
<protein>
    <submittedName>
        <fullName evidence="2">Uncharacterized protein</fullName>
    </submittedName>
</protein>
<dbReference type="Proteomes" id="UP000183805">
    <property type="component" value="Unassembled WGS sequence"/>
</dbReference>
<name>A0ABY1GX77_9GAMM</name>
<keyword evidence="1" id="KW-0812">Transmembrane</keyword>
<proteinExistence type="predicted"/>
<evidence type="ECO:0000256" key="1">
    <source>
        <dbReference type="SAM" id="Phobius"/>
    </source>
</evidence>
<dbReference type="EMBL" id="FPAZ01000037">
    <property type="protein sequence ID" value="SFU03195.1"/>
    <property type="molecule type" value="Genomic_DNA"/>
</dbReference>
<keyword evidence="3" id="KW-1185">Reference proteome</keyword>
<keyword evidence="1" id="KW-1133">Transmembrane helix</keyword>
<organism evidence="2 3">
    <name type="scientific">Pseudoalteromonas lipolytica</name>
    <dbReference type="NCBI Taxonomy" id="570156"/>
    <lineage>
        <taxon>Bacteria</taxon>
        <taxon>Pseudomonadati</taxon>
        <taxon>Pseudomonadota</taxon>
        <taxon>Gammaproteobacteria</taxon>
        <taxon>Alteromonadales</taxon>
        <taxon>Pseudoalteromonadaceae</taxon>
        <taxon>Pseudoalteromonas</taxon>
    </lineage>
</organism>
<keyword evidence="1" id="KW-0472">Membrane</keyword>